<evidence type="ECO:0000256" key="1">
    <source>
        <dbReference type="SAM" id="MobiDB-lite"/>
    </source>
</evidence>
<protein>
    <submittedName>
        <fullName evidence="2">Uncharacterized protein</fullName>
    </submittedName>
</protein>
<comment type="caution">
    <text evidence="2">The sequence shown here is derived from an EMBL/GenBank/DDBJ whole genome shotgun (WGS) entry which is preliminary data.</text>
</comment>
<evidence type="ECO:0000313" key="3">
    <source>
        <dbReference type="Proteomes" id="UP001138757"/>
    </source>
</evidence>
<organism evidence="2 3">
    <name type="scientific">Sphingobium nicotianae</name>
    <dbReference type="NCBI Taxonomy" id="2782607"/>
    <lineage>
        <taxon>Bacteria</taxon>
        <taxon>Pseudomonadati</taxon>
        <taxon>Pseudomonadota</taxon>
        <taxon>Alphaproteobacteria</taxon>
        <taxon>Sphingomonadales</taxon>
        <taxon>Sphingomonadaceae</taxon>
        <taxon>Sphingobium</taxon>
    </lineage>
</organism>
<feature type="region of interest" description="Disordered" evidence="1">
    <location>
        <begin position="1"/>
        <end position="76"/>
    </location>
</feature>
<keyword evidence="3" id="KW-1185">Reference proteome</keyword>
<reference evidence="2" key="1">
    <citation type="submission" date="2021-05" db="EMBL/GenBank/DDBJ databases">
        <title>Genome of Sphingobium sp. strain.</title>
        <authorList>
            <person name="Fan R."/>
        </authorList>
    </citation>
    <scope>NUCLEOTIDE SEQUENCE</scope>
    <source>
        <strain evidence="2">H33</strain>
    </source>
</reference>
<accession>A0A9X1DG26</accession>
<dbReference type="Proteomes" id="UP001138757">
    <property type="component" value="Unassembled WGS sequence"/>
</dbReference>
<sequence length="76" mass="8563">MLRSYQRIGTNSVEMGRKHPTKNQRNSNHRMMMTGIGTPMSQSNIPLPMICSPSSFDDKRTHGPGEMFPRIARSGD</sequence>
<dbReference type="AlphaFoldDB" id="A0A9X1DG26"/>
<dbReference type="EMBL" id="JAHGAW010000016">
    <property type="protein sequence ID" value="MBT2189229.1"/>
    <property type="molecule type" value="Genomic_DNA"/>
</dbReference>
<dbReference type="RefSeq" id="WP_214625485.1">
    <property type="nucleotide sequence ID" value="NZ_JAHGAW010000016.1"/>
</dbReference>
<evidence type="ECO:0000313" key="2">
    <source>
        <dbReference type="EMBL" id="MBT2189229.1"/>
    </source>
</evidence>
<proteinExistence type="predicted"/>
<gene>
    <name evidence="2" type="ORF">KK488_19945</name>
</gene>
<name>A0A9X1DG26_9SPHN</name>